<comment type="function">
    <text evidence="10">Catalyzes the ATP-dependent conversion of 7-carboxy-7-deazaguanine (CDG) to 7-cyano-7-deazaguanine (preQ(0)).</text>
</comment>
<comment type="cofactor">
    <cofactor evidence="10">
        <name>Zn(2+)</name>
        <dbReference type="ChEBI" id="CHEBI:29105"/>
    </cofactor>
    <text evidence="10">Binds 1 zinc ion per subunit.</text>
</comment>
<comment type="caution">
    <text evidence="11">The sequence shown here is derived from an EMBL/GenBank/DDBJ whole genome shotgun (WGS) entry which is preliminary data.</text>
</comment>
<dbReference type="CDD" id="cd01995">
    <property type="entry name" value="QueC-like"/>
    <property type="match status" value="1"/>
</dbReference>
<evidence type="ECO:0000256" key="6">
    <source>
        <dbReference type="ARBA" id="ARBA00022840"/>
    </source>
</evidence>
<dbReference type="InterPro" id="IPR014729">
    <property type="entry name" value="Rossmann-like_a/b/a_fold"/>
</dbReference>
<feature type="binding site" evidence="10">
    <location>
        <position position="190"/>
    </location>
    <ligand>
        <name>Zn(2+)</name>
        <dbReference type="ChEBI" id="CHEBI:29105"/>
    </ligand>
</feature>
<evidence type="ECO:0000256" key="7">
    <source>
        <dbReference type="ARBA" id="ARBA00037993"/>
    </source>
</evidence>
<comment type="similarity">
    <text evidence="7 10">Belongs to the QueC family.</text>
</comment>
<feature type="binding site" evidence="10">
    <location>
        <position position="201"/>
    </location>
    <ligand>
        <name>Zn(2+)</name>
        <dbReference type="ChEBI" id="CHEBI:29105"/>
    </ligand>
</feature>
<evidence type="ECO:0000256" key="9">
    <source>
        <dbReference type="ARBA" id="ARBA00047890"/>
    </source>
</evidence>
<proteinExistence type="inferred from homology"/>
<protein>
    <recommendedName>
        <fullName evidence="8 10">7-cyano-7-deazaguanine synthase</fullName>
        <ecNumber evidence="8 10">6.3.4.20</ecNumber>
    </recommendedName>
    <alternativeName>
        <fullName evidence="10">7-cyano-7-carbaguanine synthase</fullName>
    </alternativeName>
    <alternativeName>
        <fullName evidence="10">PreQ(0) synthase</fullName>
    </alternativeName>
    <alternativeName>
        <fullName evidence="10">Queuosine biosynthesis protein QueC</fullName>
    </alternativeName>
</protein>
<dbReference type="GO" id="GO:0008616">
    <property type="term" value="P:tRNA queuosine(34) biosynthetic process"/>
    <property type="evidence" value="ECO:0007669"/>
    <property type="project" value="UniProtKB-UniRule"/>
</dbReference>
<dbReference type="RefSeq" id="WP_110460318.1">
    <property type="nucleotide sequence ID" value="NZ_QKMR01000001.1"/>
</dbReference>
<dbReference type="UniPathway" id="UPA00391"/>
<dbReference type="GO" id="GO:0008270">
    <property type="term" value="F:zinc ion binding"/>
    <property type="evidence" value="ECO:0007669"/>
    <property type="project" value="UniProtKB-UniRule"/>
</dbReference>
<comment type="catalytic activity">
    <reaction evidence="9 10">
        <text>7-carboxy-7-carbaguanine + NH4(+) + 2 ATP = 7-cyano-7-carbaguanine + 2 AMP + 2 diphosphate + 2 H(+)</text>
        <dbReference type="Rhea" id="RHEA:27982"/>
        <dbReference type="ChEBI" id="CHEBI:15378"/>
        <dbReference type="ChEBI" id="CHEBI:28938"/>
        <dbReference type="ChEBI" id="CHEBI:30616"/>
        <dbReference type="ChEBI" id="CHEBI:33019"/>
        <dbReference type="ChEBI" id="CHEBI:45075"/>
        <dbReference type="ChEBI" id="CHEBI:61036"/>
        <dbReference type="ChEBI" id="CHEBI:456215"/>
        <dbReference type="EC" id="6.3.4.20"/>
    </reaction>
</comment>
<evidence type="ECO:0000256" key="4">
    <source>
        <dbReference type="ARBA" id="ARBA00022741"/>
    </source>
</evidence>
<keyword evidence="12" id="KW-1185">Reference proteome</keyword>
<dbReference type="PANTHER" id="PTHR42914">
    <property type="entry name" value="7-CYANO-7-DEAZAGUANINE SYNTHASE"/>
    <property type="match status" value="1"/>
</dbReference>
<sequence>MGKAVVLLSGGLDSATALYLAKAEGYEVYALSFEYGQRHKKEISCAEKLAQKAGVKEHIVVNTNMDAWGGSALTDSSIAVPEADLDTGLIPATYVPARNMIFLSYAASYAEAKGAQNIFIGVSEVDYSGYVDCRKEFIDAMENAVNMGTVCSVEYGKRIKIHAPFISMKKAEEIKLGISLGVDYSSTWTCYNGEERACGVCDSCRLRLRAFEEAGAKDPVQYRQL</sequence>
<organism evidence="11 12">
    <name type="scientific">Ruminiclostridium sufflavum DSM 19573</name>
    <dbReference type="NCBI Taxonomy" id="1121337"/>
    <lineage>
        <taxon>Bacteria</taxon>
        <taxon>Bacillati</taxon>
        <taxon>Bacillota</taxon>
        <taxon>Clostridia</taxon>
        <taxon>Eubacteriales</taxon>
        <taxon>Oscillospiraceae</taxon>
        <taxon>Ruminiclostridium</taxon>
    </lineage>
</organism>
<evidence type="ECO:0000313" key="11">
    <source>
        <dbReference type="EMBL" id="PYG90347.1"/>
    </source>
</evidence>
<dbReference type="AlphaFoldDB" id="A0A318XRW9"/>
<evidence type="ECO:0000256" key="2">
    <source>
        <dbReference type="ARBA" id="ARBA00022598"/>
    </source>
</evidence>
<dbReference type="HAMAP" id="MF_01633">
    <property type="entry name" value="QueC"/>
    <property type="match status" value="1"/>
</dbReference>
<dbReference type="Pfam" id="PF06508">
    <property type="entry name" value="QueC"/>
    <property type="match status" value="1"/>
</dbReference>
<dbReference type="OrthoDB" id="9789567at2"/>
<dbReference type="GO" id="GO:0016879">
    <property type="term" value="F:ligase activity, forming carbon-nitrogen bonds"/>
    <property type="evidence" value="ECO:0007669"/>
    <property type="project" value="UniProtKB-UniRule"/>
</dbReference>
<dbReference type="SUPFAM" id="SSF52402">
    <property type="entry name" value="Adenine nucleotide alpha hydrolases-like"/>
    <property type="match status" value="1"/>
</dbReference>
<evidence type="ECO:0000256" key="5">
    <source>
        <dbReference type="ARBA" id="ARBA00022833"/>
    </source>
</evidence>
<comment type="subunit">
    <text evidence="10">Homodimer.</text>
</comment>
<accession>A0A318XRW9</accession>
<reference evidence="11 12" key="1">
    <citation type="submission" date="2018-06" db="EMBL/GenBank/DDBJ databases">
        <title>Genomic Encyclopedia of Type Strains, Phase I: the one thousand microbial genomes (KMG-I) project.</title>
        <authorList>
            <person name="Kyrpides N."/>
        </authorList>
    </citation>
    <scope>NUCLEOTIDE SEQUENCE [LARGE SCALE GENOMIC DNA]</scope>
    <source>
        <strain evidence="11 12">DSM 19573</strain>
    </source>
</reference>
<keyword evidence="10" id="KW-0671">Queuosine biosynthesis</keyword>
<dbReference type="PIRSF" id="PIRSF006293">
    <property type="entry name" value="ExsB"/>
    <property type="match status" value="1"/>
</dbReference>
<dbReference type="GO" id="GO:0005524">
    <property type="term" value="F:ATP binding"/>
    <property type="evidence" value="ECO:0007669"/>
    <property type="project" value="UniProtKB-UniRule"/>
</dbReference>
<dbReference type="EC" id="6.3.4.20" evidence="8 10"/>
<dbReference type="PANTHER" id="PTHR42914:SF1">
    <property type="entry name" value="7-CYANO-7-DEAZAGUANINE SYNTHASE"/>
    <property type="match status" value="1"/>
</dbReference>
<name>A0A318XRW9_9FIRM</name>
<feature type="binding site" evidence="10">
    <location>
        <position position="198"/>
    </location>
    <ligand>
        <name>Zn(2+)</name>
        <dbReference type="ChEBI" id="CHEBI:29105"/>
    </ligand>
</feature>
<dbReference type="Proteomes" id="UP000248132">
    <property type="component" value="Unassembled WGS sequence"/>
</dbReference>
<keyword evidence="4 10" id="KW-0547">Nucleotide-binding</keyword>
<gene>
    <name evidence="10" type="primary">queC</name>
    <name evidence="11" type="ORF">LY28_00228</name>
</gene>
<dbReference type="Gene3D" id="3.40.50.620">
    <property type="entry name" value="HUPs"/>
    <property type="match status" value="1"/>
</dbReference>
<evidence type="ECO:0000256" key="8">
    <source>
        <dbReference type="ARBA" id="ARBA00039149"/>
    </source>
</evidence>
<dbReference type="InterPro" id="IPR018317">
    <property type="entry name" value="QueC"/>
</dbReference>
<keyword evidence="2 10" id="KW-0436">Ligase</keyword>
<comment type="pathway">
    <text evidence="1 10">Purine metabolism; 7-cyano-7-deazaguanine biosynthesis.</text>
</comment>
<feature type="binding site" evidence="10">
    <location>
        <begin position="8"/>
        <end position="18"/>
    </location>
    <ligand>
        <name>ATP</name>
        <dbReference type="ChEBI" id="CHEBI:30616"/>
    </ligand>
</feature>
<dbReference type="EMBL" id="QKMR01000001">
    <property type="protein sequence ID" value="PYG90347.1"/>
    <property type="molecule type" value="Genomic_DNA"/>
</dbReference>
<evidence type="ECO:0000256" key="1">
    <source>
        <dbReference type="ARBA" id="ARBA00005061"/>
    </source>
</evidence>
<keyword evidence="6 10" id="KW-0067">ATP-binding</keyword>
<evidence type="ECO:0000256" key="10">
    <source>
        <dbReference type="HAMAP-Rule" id="MF_01633"/>
    </source>
</evidence>
<feature type="binding site" evidence="10">
    <location>
        <position position="204"/>
    </location>
    <ligand>
        <name>Zn(2+)</name>
        <dbReference type="ChEBI" id="CHEBI:29105"/>
    </ligand>
</feature>
<evidence type="ECO:0000313" key="12">
    <source>
        <dbReference type="Proteomes" id="UP000248132"/>
    </source>
</evidence>
<keyword evidence="3 10" id="KW-0479">Metal-binding</keyword>
<evidence type="ECO:0000256" key="3">
    <source>
        <dbReference type="ARBA" id="ARBA00022723"/>
    </source>
</evidence>
<dbReference type="NCBIfam" id="TIGR00364">
    <property type="entry name" value="7-cyano-7-deazaguanine synthase QueC"/>
    <property type="match status" value="1"/>
</dbReference>
<keyword evidence="5 10" id="KW-0862">Zinc</keyword>